<feature type="transmembrane region" description="Helical" evidence="1">
    <location>
        <begin position="111"/>
        <end position="144"/>
    </location>
</feature>
<name>A0A3S9W6W5_9MICO</name>
<accession>A0A3S9W6W5</accession>
<keyword evidence="3" id="KW-1185">Reference proteome</keyword>
<feature type="transmembrane region" description="Helical" evidence="1">
    <location>
        <begin position="81"/>
        <end position="105"/>
    </location>
</feature>
<dbReference type="Proteomes" id="UP000276888">
    <property type="component" value="Chromosome"/>
</dbReference>
<organism evidence="2 3">
    <name type="scientific">Microbacterium lemovicicum</name>
    <dbReference type="NCBI Taxonomy" id="1072463"/>
    <lineage>
        <taxon>Bacteria</taxon>
        <taxon>Bacillati</taxon>
        <taxon>Actinomycetota</taxon>
        <taxon>Actinomycetes</taxon>
        <taxon>Micrococcales</taxon>
        <taxon>Microbacteriaceae</taxon>
        <taxon>Microbacterium</taxon>
    </lineage>
</organism>
<dbReference type="AlphaFoldDB" id="A0A3S9W6W5"/>
<gene>
    <name evidence="2" type="ORF">CVS47_00425</name>
</gene>
<dbReference type="EMBL" id="CP031423">
    <property type="protein sequence ID" value="AZS35827.1"/>
    <property type="molecule type" value="Genomic_DNA"/>
</dbReference>
<evidence type="ECO:0000313" key="3">
    <source>
        <dbReference type="Proteomes" id="UP000276888"/>
    </source>
</evidence>
<keyword evidence="1" id="KW-0472">Membrane</keyword>
<feature type="transmembrane region" description="Helical" evidence="1">
    <location>
        <begin position="53"/>
        <end position="74"/>
    </location>
</feature>
<feature type="transmembrane region" description="Helical" evidence="1">
    <location>
        <begin position="12"/>
        <end position="33"/>
    </location>
</feature>
<evidence type="ECO:0000256" key="1">
    <source>
        <dbReference type="SAM" id="Phobius"/>
    </source>
</evidence>
<evidence type="ECO:0000313" key="2">
    <source>
        <dbReference type="EMBL" id="AZS35827.1"/>
    </source>
</evidence>
<sequence length="161" mass="15854">MSGPEGPSATPVHPAVALALGAAGYVALVIFGLGMTSLVLDRDVIAVPGLGQVPGVIGTILSAIGFAGGVWPWLRATRPSYGGAGVSAVLAYLGYVAGIAIGGIFSGADAAAAFSAAGGVAVSWFGLVVAGAAGAAAWGALALVRTHAERPRWPWESEDDE</sequence>
<protein>
    <submittedName>
        <fullName evidence="2">Uncharacterized protein</fullName>
    </submittedName>
</protein>
<keyword evidence="1" id="KW-1133">Transmembrane helix</keyword>
<reference evidence="2 3" key="1">
    <citation type="submission" date="2018-08" db="EMBL/GenBank/DDBJ databases">
        <title>Microbacterium lemovicicum sp. nov., a bacterium isolated from a natural uranium-rich soil.</title>
        <authorList>
            <person name="ORTET P."/>
        </authorList>
    </citation>
    <scope>NUCLEOTIDE SEQUENCE [LARGE SCALE GENOMIC DNA]</scope>
    <source>
        <strain evidence="2 3">Viu22</strain>
    </source>
</reference>
<dbReference type="KEGG" id="mlv:CVS47_00425"/>
<proteinExistence type="predicted"/>
<keyword evidence="1" id="KW-0812">Transmembrane</keyword>
<dbReference type="RefSeq" id="WP_241240244.1">
    <property type="nucleotide sequence ID" value="NZ_CP031423.1"/>
</dbReference>